<dbReference type="NCBIfam" id="TIGR04433">
    <property type="entry name" value="UrcA_uranyl"/>
    <property type="match status" value="1"/>
</dbReference>
<protein>
    <submittedName>
        <fullName evidence="2">UrcA family protein</fullName>
    </submittedName>
</protein>
<evidence type="ECO:0000313" key="2">
    <source>
        <dbReference type="EMBL" id="TRW17025.1"/>
    </source>
</evidence>
<dbReference type="AlphaFoldDB" id="A0A552UFM4"/>
<dbReference type="OrthoDB" id="7474986at2"/>
<feature type="signal peptide" evidence="1">
    <location>
        <begin position="1"/>
        <end position="19"/>
    </location>
</feature>
<dbReference type="Proteomes" id="UP000317894">
    <property type="component" value="Unassembled WGS sequence"/>
</dbReference>
<dbReference type="InterPro" id="IPR030972">
    <property type="entry name" value="UrcA_uranyl"/>
</dbReference>
<organism evidence="2 3">
    <name type="scientific">Glacieibacterium frigidum</name>
    <dbReference type="NCBI Taxonomy" id="2593303"/>
    <lineage>
        <taxon>Bacteria</taxon>
        <taxon>Pseudomonadati</taxon>
        <taxon>Pseudomonadota</taxon>
        <taxon>Alphaproteobacteria</taxon>
        <taxon>Sphingomonadales</taxon>
        <taxon>Sphingosinicellaceae</taxon>
        <taxon>Glacieibacterium</taxon>
    </lineage>
</organism>
<comment type="caution">
    <text evidence="2">The sequence shown here is derived from an EMBL/GenBank/DDBJ whole genome shotgun (WGS) entry which is preliminary data.</text>
</comment>
<gene>
    <name evidence="2" type="ORF">FMM06_02115</name>
</gene>
<name>A0A552UFM4_9SPHN</name>
<keyword evidence="3" id="KW-1185">Reference proteome</keyword>
<dbReference type="EMBL" id="VJWA01000001">
    <property type="protein sequence ID" value="TRW17025.1"/>
    <property type="molecule type" value="Genomic_DNA"/>
</dbReference>
<evidence type="ECO:0000313" key="3">
    <source>
        <dbReference type="Proteomes" id="UP000317894"/>
    </source>
</evidence>
<accession>A0A552UFM4</accession>
<keyword evidence="1" id="KW-0732">Signal</keyword>
<proteinExistence type="predicted"/>
<sequence>MFRRLTLFVPLLIAVPVCAGPAQVTVSHADLDLASAAGQSTLESRLNGAVRQVCGVSNEPSLKLRMAMAKCSSDARAAAKAQMQVAVARAEAATQFAAASSAPRAQASALR</sequence>
<feature type="chain" id="PRO_5021827967" evidence="1">
    <location>
        <begin position="20"/>
        <end position="111"/>
    </location>
</feature>
<dbReference type="RefSeq" id="WP_143554569.1">
    <property type="nucleotide sequence ID" value="NZ_VJWA01000001.1"/>
</dbReference>
<reference evidence="2 3" key="1">
    <citation type="submission" date="2019-07" db="EMBL/GenBank/DDBJ databases">
        <title>Novel species isolated from glacier.</title>
        <authorList>
            <person name="Liu Q."/>
            <person name="Xin Y.-H."/>
        </authorList>
    </citation>
    <scope>NUCLEOTIDE SEQUENCE [LARGE SCALE GENOMIC DNA]</scope>
    <source>
        <strain evidence="2 3">LB1R16</strain>
    </source>
</reference>
<evidence type="ECO:0000256" key="1">
    <source>
        <dbReference type="SAM" id="SignalP"/>
    </source>
</evidence>